<keyword evidence="3" id="KW-1185">Reference proteome</keyword>
<dbReference type="EMBL" id="JAQQWN010000003">
    <property type="protein sequence ID" value="KAK8091606.1"/>
    <property type="molecule type" value="Genomic_DNA"/>
</dbReference>
<accession>A0ABR1X7Z9</accession>
<reference evidence="2 3" key="1">
    <citation type="submission" date="2023-01" db="EMBL/GenBank/DDBJ databases">
        <title>Analysis of 21 Apiospora genomes using comparative genomics revels a genus with tremendous synthesis potential of carbohydrate active enzymes and secondary metabolites.</title>
        <authorList>
            <person name="Sorensen T."/>
        </authorList>
    </citation>
    <scope>NUCLEOTIDE SEQUENCE [LARGE SCALE GENOMIC DNA]</scope>
    <source>
        <strain evidence="2 3">CBS 114990</strain>
    </source>
</reference>
<evidence type="ECO:0000313" key="3">
    <source>
        <dbReference type="Proteomes" id="UP001433268"/>
    </source>
</evidence>
<sequence length="89" mass="9427">MTSSIVAKKDTCSGSPPGPPHLGRPDAQVGAQAVRDVRGPAVRRRRRRRVWAVVVPAEQHPSRDLGGADGVHHLPLAAVRRSGDEAVLG</sequence>
<gene>
    <name evidence="2" type="ORF">PG997_001967</name>
</gene>
<organism evidence="2 3">
    <name type="scientific">Apiospora hydei</name>
    <dbReference type="NCBI Taxonomy" id="1337664"/>
    <lineage>
        <taxon>Eukaryota</taxon>
        <taxon>Fungi</taxon>
        <taxon>Dikarya</taxon>
        <taxon>Ascomycota</taxon>
        <taxon>Pezizomycotina</taxon>
        <taxon>Sordariomycetes</taxon>
        <taxon>Xylariomycetidae</taxon>
        <taxon>Amphisphaeriales</taxon>
        <taxon>Apiosporaceae</taxon>
        <taxon>Apiospora</taxon>
    </lineage>
</organism>
<comment type="caution">
    <text evidence="2">The sequence shown here is derived from an EMBL/GenBank/DDBJ whole genome shotgun (WGS) entry which is preliminary data.</text>
</comment>
<protein>
    <submittedName>
        <fullName evidence="2">Uncharacterized protein</fullName>
    </submittedName>
</protein>
<feature type="region of interest" description="Disordered" evidence="1">
    <location>
        <begin position="1"/>
        <end position="41"/>
    </location>
</feature>
<name>A0ABR1X7Z9_9PEZI</name>
<evidence type="ECO:0000256" key="1">
    <source>
        <dbReference type="SAM" id="MobiDB-lite"/>
    </source>
</evidence>
<dbReference type="RefSeq" id="XP_066673578.1">
    <property type="nucleotide sequence ID" value="XM_066806282.1"/>
</dbReference>
<evidence type="ECO:0000313" key="2">
    <source>
        <dbReference type="EMBL" id="KAK8091606.1"/>
    </source>
</evidence>
<dbReference type="GeneID" id="92039342"/>
<proteinExistence type="predicted"/>
<dbReference type="Proteomes" id="UP001433268">
    <property type="component" value="Unassembled WGS sequence"/>
</dbReference>